<evidence type="ECO:0000313" key="6">
    <source>
        <dbReference type="Proteomes" id="UP001165041"/>
    </source>
</evidence>
<evidence type="ECO:0000256" key="2">
    <source>
        <dbReference type="SAM" id="MobiDB-lite"/>
    </source>
</evidence>
<sequence length="1020" mass="106039">MFVPYGQGEIPWNSYTTVRLDDALVAKVNLWDGNLMLDATDLDLAAVGQRLQLTRTFNSLSGGPYGPLDHGWFGAYDRYLQVFSDEVVAYGPSGENVTFDANADGTYQVATGYDESLTHNADGTWTLLHRKDGTKETYDSSGNLAAITDRNGDAINVTQHTDSNGFTTGSRATDTRSGRWIDLSATGTGTWKATDSTGRTVSYAFTGPDDAQVLTVTDIEGHPTVYAYDADHRIAKVTTPEGRSTAFTYDDYDRVTSVTRLTTTGGSTGLTTLYAYSGFRAGTTTVTDPAGHATAYSYDGDGQTTSVKDALGHSRSATWDAAHNQATATDALGTGTTPGNTTTFGWSGNNPTSAKLPLGASALLGGYAARGGAQLPATLTDAQGNQTTYSYDTSGNLTQAKDTTSGGSAAHLDYTYNPATATCGGFPGQRCSATDAGGNKTAFAYDAQGNLTTVTPPAPLGRTTITYDSAGRPATVTDGRGVKTTYTYDKHDRPTALDTPTTHIALAYDTDGNLTTRTGPTGTATFHYDPLGREDWRKLPTGDQATLGYDAAGNVKTSTDPSGTLTYGYDDANRLTTLTEPGGAKTTYTYDDANHRTGTALPGGAKQTTAFDNDGRPTSITATSASGTVLSKLTYAYTTGPNGTDGTKTATRTDNAGNKTTYTYTTLGRLTRAVETNGSGARTAGWLYCYDNAGNLTTTTSTATSSSTCTGQAATYAYNAANQLTGSGGSTTGWSYDNAGNESAAASPTGARTAETWTDFSQLAGITTGTTHLDAAYAGTDNGERTRLGTTTFANTALGVTALQTGTTTTSMIREPSGTLTGMTRGGATYHYLTDAQGSVTTVVDNAGQQVDAYTYTPYGTARSTTETVPQPWRYTGAYLDPTGLYKLGARYYDPALARFTQPDPSGRETNPYAYTAGDPVNHTDPNGTSLIGSVQGLWDDANDVISTLQDAEEGDGAGLLGDLAGVATGIAVESGCQFVAGLAAAPTAGIGGMAVEVGCAAIATSVGDRASSYVEQKAG</sequence>
<dbReference type="InterPro" id="IPR031325">
    <property type="entry name" value="RHS_repeat"/>
</dbReference>
<dbReference type="EMBL" id="BSSA01000012">
    <property type="protein sequence ID" value="GLW71396.1"/>
    <property type="molecule type" value="Genomic_DNA"/>
</dbReference>
<protein>
    <submittedName>
        <fullName evidence="5">Type IV secretion protein Rhs</fullName>
    </submittedName>
</protein>
<feature type="compositionally biased region" description="Polar residues" evidence="2">
    <location>
        <begin position="606"/>
        <end position="618"/>
    </location>
</feature>
<dbReference type="InterPro" id="IPR022385">
    <property type="entry name" value="Rhs_assc_core"/>
</dbReference>
<keyword evidence="1" id="KW-0677">Repeat</keyword>
<dbReference type="InterPro" id="IPR050708">
    <property type="entry name" value="T6SS_VgrG/RHS"/>
</dbReference>
<dbReference type="Gene3D" id="2.180.10.10">
    <property type="entry name" value="RHS repeat-associated core"/>
    <property type="match status" value="3"/>
</dbReference>
<comment type="caution">
    <text evidence="5">The sequence shown here is derived from an EMBL/GenBank/DDBJ whole genome shotgun (WGS) entry which is preliminary data.</text>
</comment>
<dbReference type="Proteomes" id="UP001165041">
    <property type="component" value="Unassembled WGS sequence"/>
</dbReference>
<feature type="domain" description="Teneurin-like YD-shell" evidence="4">
    <location>
        <begin position="806"/>
        <end position="906"/>
    </location>
</feature>
<evidence type="ECO:0000259" key="3">
    <source>
        <dbReference type="Pfam" id="PF20148"/>
    </source>
</evidence>
<dbReference type="Pfam" id="PF20148">
    <property type="entry name" value="DUF6531"/>
    <property type="match status" value="1"/>
</dbReference>
<dbReference type="InterPro" id="IPR006530">
    <property type="entry name" value="YD"/>
</dbReference>
<dbReference type="AlphaFoldDB" id="A0A9W6Q9T4"/>
<dbReference type="PANTHER" id="PTHR32305">
    <property type="match status" value="1"/>
</dbReference>
<evidence type="ECO:0000256" key="1">
    <source>
        <dbReference type="ARBA" id="ARBA00022737"/>
    </source>
</evidence>
<reference evidence="5" key="1">
    <citation type="submission" date="2023-02" db="EMBL/GenBank/DDBJ databases">
        <title>Kitasatospora phosalacinea NBRC 14627.</title>
        <authorList>
            <person name="Ichikawa N."/>
            <person name="Sato H."/>
            <person name="Tonouchi N."/>
        </authorList>
    </citation>
    <scope>NUCLEOTIDE SEQUENCE</scope>
    <source>
        <strain evidence="5">NBRC 14627</strain>
    </source>
</reference>
<dbReference type="NCBIfam" id="TIGR01643">
    <property type="entry name" value="YD_repeat_2x"/>
    <property type="match status" value="7"/>
</dbReference>
<dbReference type="NCBIfam" id="TIGR03696">
    <property type="entry name" value="Rhs_assc_core"/>
    <property type="match status" value="1"/>
</dbReference>
<name>A0A9W6Q9T4_9ACTN</name>
<feature type="domain" description="DUF6531" evidence="3">
    <location>
        <begin position="28"/>
        <end position="99"/>
    </location>
</feature>
<gene>
    <name evidence="5" type="ORF">Kpho02_36950</name>
</gene>
<proteinExistence type="predicted"/>
<organism evidence="5 6">
    <name type="scientific">Kitasatospora phosalacinea</name>
    <dbReference type="NCBI Taxonomy" id="2065"/>
    <lineage>
        <taxon>Bacteria</taxon>
        <taxon>Bacillati</taxon>
        <taxon>Actinomycetota</taxon>
        <taxon>Actinomycetes</taxon>
        <taxon>Kitasatosporales</taxon>
        <taxon>Streptomycetaceae</taxon>
        <taxon>Kitasatospora</taxon>
    </lineage>
</organism>
<accession>A0A9W6Q9T4</accession>
<dbReference type="PANTHER" id="PTHR32305:SF15">
    <property type="entry name" value="PROTEIN RHSA-RELATED"/>
    <property type="match status" value="1"/>
</dbReference>
<dbReference type="InterPro" id="IPR056823">
    <property type="entry name" value="TEN-like_YD-shell"/>
</dbReference>
<feature type="region of interest" description="Disordered" evidence="2">
    <location>
        <begin position="594"/>
        <end position="618"/>
    </location>
</feature>
<evidence type="ECO:0000259" key="4">
    <source>
        <dbReference type="Pfam" id="PF25023"/>
    </source>
</evidence>
<dbReference type="InterPro" id="IPR045351">
    <property type="entry name" value="DUF6531"/>
</dbReference>
<dbReference type="Pfam" id="PF05593">
    <property type="entry name" value="RHS_repeat"/>
    <property type="match status" value="7"/>
</dbReference>
<dbReference type="Pfam" id="PF25023">
    <property type="entry name" value="TEN_YD-shell"/>
    <property type="match status" value="1"/>
</dbReference>
<evidence type="ECO:0000313" key="5">
    <source>
        <dbReference type="EMBL" id="GLW71396.1"/>
    </source>
</evidence>